<dbReference type="SUPFAM" id="SSF48452">
    <property type="entry name" value="TPR-like"/>
    <property type="match status" value="1"/>
</dbReference>
<name>A0A7K1UC75_9BACT</name>
<dbReference type="GO" id="GO:0005975">
    <property type="term" value="P:carbohydrate metabolic process"/>
    <property type="evidence" value="ECO:0007669"/>
    <property type="project" value="InterPro"/>
</dbReference>
<sequence length="882" mass="101766">MLMQGRVLVVILSLLLITSDIYSQRNENWSPKNLSIPTRWTTGVSSDSPLPEYPRPQLVRKNGWRNLNGKWNYKITQTESWPVTYDGDILVPFPIESSLSGVKRKLLPTELLWYRKKLGPIKRLKGEKVLLHFGAIDWQATVYLNNVEVGRHTGGYTEFTIDLTKALQNSNNELLVKVYDPTDKGIGPHGKQVLNPQNIYYTSCSGIWQTAWLETVPEIYVKDIRINPDLDKTAFTLTLKTSEKSHLCQAEIVVSESGKIVANVNGPADSTFIIKIENPKTWSPASPFLYDFQIRLKYKEKIIDQIDSYAGMRKIEVKPDNFGFNRIYLNNKYIFNLGVLDQGYWPDGIYTAPTDSALCFDLKAIKAMGFNTIRKHIKIEPARWYYYTDKLGLLVWQDFVNPNQKLPEGAKIEFENELKETIDQLYNHPSIISWVLFNERWGQYDQGRLTKIVKDLDPSRLLNGHSGELLYVNNQLRDRSDNPYQGSDMADVHSYPFPRNAPKLPGKVQVLGEFGGIGVPVEGHFWDDVAVGWGYQGAGNIDTLKEYYRKMTDSLVKLEKQGLSASIFTQPFDVESEQNGLITYDRAIIKINPDTLRKFNSFLWGTTSDSSFILSKQFLSLQYLAFPTYSEKRTLFENGRRDSTFLRNLGISAVRHKDTLLATRVTNQYLKVIKDTFATENLKAILFFTNSTNDSSFRVLLRNRERVNAVLGKNTAERYVMRIISSEYILPYLNDSIINWGQIEKIIPQYGELAEEEIFSSKMISYLNKKDWNNFSKYYMLYYKRAMPSNRSKFHVNNMSWQVFLNSSNPEILKFAAKVMEKNIEKNDANSPEAFDTYANLLYKIGNRSEALIWERKAFELSKNPEIKQNLDRMIANQKTWE</sequence>
<dbReference type="InterPro" id="IPR017853">
    <property type="entry name" value="GH"/>
</dbReference>
<dbReference type="Gene3D" id="2.60.40.10">
    <property type="entry name" value="Immunoglobulins"/>
    <property type="match status" value="1"/>
</dbReference>
<keyword evidence="3" id="KW-0326">Glycosidase</keyword>
<dbReference type="InterPro" id="IPR006102">
    <property type="entry name" value="Ig-like_GH2"/>
</dbReference>
<reference evidence="7 8" key="1">
    <citation type="submission" date="2019-12" db="EMBL/GenBank/DDBJ databases">
        <title>Chitinophaga sp. strain ysch24 (GDMCC 1.1355), whole genome shotgun sequence.</title>
        <authorList>
            <person name="Zhang X."/>
        </authorList>
    </citation>
    <scope>NUCLEOTIDE SEQUENCE [LARGE SCALE GENOMIC DNA]</scope>
    <source>
        <strain evidence="8">ysch24</strain>
    </source>
</reference>
<keyword evidence="2 7" id="KW-0378">Hydrolase</keyword>
<dbReference type="InterPro" id="IPR051913">
    <property type="entry name" value="GH2_Domain-Containing"/>
</dbReference>
<organism evidence="7 8">
    <name type="scientific">Chitinophaga tropicalis</name>
    <dbReference type="NCBI Taxonomy" id="2683588"/>
    <lineage>
        <taxon>Bacteria</taxon>
        <taxon>Pseudomonadati</taxon>
        <taxon>Bacteroidota</taxon>
        <taxon>Chitinophagia</taxon>
        <taxon>Chitinophagales</taxon>
        <taxon>Chitinophagaceae</taxon>
        <taxon>Chitinophaga</taxon>
    </lineage>
</organism>
<evidence type="ECO:0000313" key="7">
    <source>
        <dbReference type="EMBL" id="MVT11870.1"/>
    </source>
</evidence>
<evidence type="ECO:0000259" key="6">
    <source>
        <dbReference type="Pfam" id="PF22666"/>
    </source>
</evidence>
<accession>A0A7K1UC75</accession>
<comment type="caution">
    <text evidence="7">The sequence shown here is derived from an EMBL/GenBank/DDBJ whole genome shotgun (WGS) entry which is preliminary data.</text>
</comment>
<dbReference type="Pfam" id="PF22666">
    <property type="entry name" value="Glyco_hydro_2_N2"/>
    <property type="match status" value="1"/>
</dbReference>
<dbReference type="Gene3D" id="3.20.20.80">
    <property type="entry name" value="Glycosidases"/>
    <property type="match status" value="1"/>
</dbReference>
<keyword evidence="8" id="KW-1185">Reference proteome</keyword>
<dbReference type="InterPro" id="IPR054593">
    <property type="entry name" value="Beta-mannosidase-like_N2"/>
</dbReference>
<dbReference type="EMBL" id="WRXN01000016">
    <property type="protein sequence ID" value="MVT11870.1"/>
    <property type="molecule type" value="Genomic_DNA"/>
</dbReference>
<dbReference type="PANTHER" id="PTHR42732:SF2">
    <property type="entry name" value="BETA-MANNOSIDASE"/>
    <property type="match status" value="1"/>
</dbReference>
<feature type="domain" description="Glycoside hydrolase family 2 catalytic" evidence="5">
    <location>
        <begin position="327"/>
        <end position="479"/>
    </location>
</feature>
<dbReference type="SUPFAM" id="SSF49303">
    <property type="entry name" value="beta-Galactosidase/glucuronidase domain"/>
    <property type="match status" value="1"/>
</dbReference>
<proteinExistence type="inferred from homology"/>
<dbReference type="InterPro" id="IPR036156">
    <property type="entry name" value="Beta-gal/glucu_dom_sf"/>
</dbReference>
<evidence type="ECO:0000259" key="5">
    <source>
        <dbReference type="Pfam" id="PF02836"/>
    </source>
</evidence>
<dbReference type="InterPro" id="IPR006103">
    <property type="entry name" value="Glyco_hydro_2_cat"/>
</dbReference>
<evidence type="ECO:0000256" key="3">
    <source>
        <dbReference type="ARBA" id="ARBA00023295"/>
    </source>
</evidence>
<dbReference type="SUPFAM" id="SSF49785">
    <property type="entry name" value="Galactose-binding domain-like"/>
    <property type="match status" value="1"/>
</dbReference>
<dbReference type="SUPFAM" id="SSF51445">
    <property type="entry name" value="(Trans)glycosidases"/>
    <property type="match status" value="1"/>
</dbReference>
<dbReference type="Pfam" id="PF00703">
    <property type="entry name" value="Glyco_hydro_2"/>
    <property type="match status" value="1"/>
</dbReference>
<comment type="similarity">
    <text evidence="1">Belongs to the glycosyl hydrolase 2 family.</text>
</comment>
<dbReference type="InterPro" id="IPR011990">
    <property type="entry name" value="TPR-like_helical_dom_sf"/>
</dbReference>
<dbReference type="InterPro" id="IPR013783">
    <property type="entry name" value="Ig-like_fold"/>
</dbReference>
<gene>
    <name evidence="7" type="ORF">GO493_26650</name>
</gene>
<dbReference type="Proteomes" id="UP000461730">
    <property type="component" value="Unassembled WGS sequence"/>
</dbReference>
<dbReference type="GO" id="GO:0004553">
    <property type="term" value="F:hydrolase activity, hydrolyzing O-glycosyl compounds"/>
    <property type="evidence" value="ECO:0007669"/>
    <property type="project" value="InterPro"/>
</dbReference>
<feature type="domain" description="Beta-mannosidase-like galactose-binding" evidence="6">
    <location>
        <begin position="113"/>
        <end position="185"/>
    </location>
</feature>
<protein>
    <submittedName>
        <fullName evidence="7">Glycoside hydrolase family 2</fullName>
    </submittedName>
</protein>
<evidence type="ECO:0000313" key="8">
    <source>
        <dbReference type="Proteomes" id="UP000461730"/>
    </source>
</evidence>
<dbReference type="AlphaFoldDB" id="A0A7K1UC75"/>
<evidence type="ECO:0000256" key="1">
    <source>
        <dbReference type="ARBA" id="ARBA00007401"/>
    </source>
</evidence>
<dbReference type="InterPro" id="IPR008979">
    <property type="entry name" value="Galactose-bd-like_sf"/>
</dbReference>
<feature type="domain" description="Glycoside hydrolase family 2 immunoglobulin-like beta-sandwich" evidence="4">
    <location>
        <begin position="219"/>
        <end position="313"/>
    </location>
</feature>
<evidence type="ECO:0000259" key="4">
    <source>
        <dbReference type="Pfam" id="PF00703"/>
    </source>
</evidence>
<dbReference type="Pfam" id="PF02836">
    <property type="entry name" value="Glyco_hydro_2_C"/>
    <property type="match status" value="1"/>
</dbReference>
<evidence type="ECO:0000256" key="2">
    <source>
        <dbReference type="ARBA" id="ARBA00022801"/>
    </source>
</evidence>
<dbReference type="Gene3D" id="2.60.120.260">
    <property type="entry name" value="Galactose-binding domain-like"/>
    <property type="match status" value="1"/>
</dbReference>
<dbReference type="PANTHER" id="PTHR42732">
    <property type="entry name" value="BETA-GALACTOSIDASE"/>
    <property type="match status" value="1"/>
</dbReference>